<keyword evidence="3 4" id="KW-0732">Signal</keyword>
<keyword evidence="7" id="KW-1185">Reference proteome</keyword>
<sequence length="328" mass="35147">MKKTVALLLVALVLFPSMAFGVDSSQEAKRFKVWFDTGGGPGESYGTVLQNGAAAAARDLDLDIVFVYSDWNAEKMLENFRQGLTSKPDGMVVIGVPGDDAYEPLIDQAYAQGALVTCVDTPLPRLYQKYQSRGFGMIGPDNYNQGRMLAERCVAQFDLKKGDRVMVWGLKSLPGRGRRAQAILDVFEKAGLTADYIEISPEINKDATLGGPVLTGYLSSHEDCRLVVIDHGALTAQSGNALRSAGMDPDRVAVAGFSLSPATAEAIRSGYLDLVGEGQPYLIGYLAVVNLVQSRLCGFGGLVIDTAGGFVDKDNIEQIAPLAEKGVR</sequence>
<comment type="subcellular location">
    <subcellularLocation>
        <location evidence="1">Cell envelope</location>
    </subcellularLocation>
</comment>
<dbReference type="PANTHER" id="PTHR46847:SF1">
    <property type="entry name" value="D-ALLOSE-BINDING PERIPLASMIC PROTEIN-RELATED"/>
    <property type="match status" value="1"/>
</dbReference>
<evidence type="ECO:0000256" key="2">
    <source>
        <dbReference type="ARBA" id="ARBA00007639"/>
    </source>
</evidence>
<evidence type="ECO:0000313" key="7">
    <source>
        <dbReference type="Proteomes" id="UP000008957"/>
    </source>
</evidence>
<dbReference type="InterPro" id="IPR025997">
    <property type="entry name" value="SBP_2_dom"/>
</dbReference>
<dbReference type="Pfam" id="PF13407">
    <property type="entry name" value="Peripla_BP_4"/>
    <property type="match status" value="1"/>
</dbReference>
<evidence type="ECO:0000313" key="6">
    <source>
        <dbReference type="EMBL" id="CBL27846.1"/>
    </source>
</evidence>
<name>A0AB94IVR0_9BACT</name>
<dbReference type="InterPro" id="IPR028082">
    <property type="entry name" value="Peripla_BP_I"/>
</dbReference>
<accession>A0AB94IVR0</accession>
<dbReference type="GO" id="GO:0030313">
    <property type="term" value="C:cell envelope"/>
    <property type="evidence" value="ECO:0007669"/>
    <property type="project" value="UniProtKB-SubCell"/>
</dbReference>
<evidence type="ECO:0000259" key="5">
    <source>
        <dbReference type="Pfam" id="PF13407"/>
    </source>
</evidence>
<dbReference type="KEGG" id="sbr:SY1_03730"/>
<evidence type="ECO:0000256" key="3">
    <source>
        <dbReference type="ARBA" id="ARBA00022729"/>
    </source>
</evidence>
<gene>
    <name evidence="6" type="ORF">SY1_03730</name>
</gene>
<dbReference type="AlphaFoldDB" id="A0AB94IVR0"/>
<dbReference type="PANTHER" id="PTHR46847">
    <property type="entry name" value="D-ALLOSE-BINDING PERIPLASMIC PROTEIN-RELATED"/>
    <property type="match status" value="1"/>
</dbReference>
<proteinExistence type="inferred from homology"/>
<feature type="signal peptide" evidence="4">
    <location>
        <begin position="1"/>
        <end position="21"/>
    </location>
</feature>
<dbReference type="GO" id="GO:0030246">
    <property type="term" value="F:carbohydrate binding"/>
    <property type="evidence" value="ECO:0007669"/>
    <property type="project" value="UniProtKB-ARBA"/>
</dbReference>
<evidence type="ECO:0000256" key="4">
    <source>
        <dbReference type="SAM" id="SignalP"/>
    </source>
</evidence>
<evidence type="ECO:0000256" key="1">
    <source>
        <dbReference type="ARBA" id="ARBA00004196"/>
    </source>
</evidence>
<feature type="domain" description="Periplasmic binding protein" evidence="5">
    <location>
        <begin position="43"/>
        <end position="292"/>
    </location>
</feature>
<dbReference type="Gene3D" id="3.40.50.2300">
    <property type="match status" value="2"/>
</dbReference>
<dbReference type="Proteomes" id="UP000008957">
    <property type="component" value="Chromosome"/>
</dbReference>
<dbReference type="CDD" id="cd19966">
    <property type="entry name" value="PBP1_ABC_sugar_binding-like"/>
    <property type="match status" value="1"/>
</dbReference>
<feature type="chain" id="PRO_5044499732" evidence="4">
    <location>
        <begin position="22"/>
        <end position="328"/>
    </location>
</feature>
<dbReference type="RefSeq" id="WP_015555993.1">
    <property type="nucleotide sequence ID" value="NC_021038.1"/>
</dbReference>
<dbReference type="SUPFAM" id="SSF53822">
    <property type="entry name" value="Periplasmic binding protein-like I"/>
    <property type="match status" value="1"/>
</dbReference>
<comment type="similarity">
    <text evidence="2">Belongs to the bacterial solute-binding protein 2 family.</text>
</comment>
<organism evidence="6 7">
    <name type="scientific">Fretibacterium fastidiosum</name>
    <dbReference type="NCBI Taxonomy" id="651822"/>
    <lineage>
        <taxon>Bacteria</taxon>
        <taxon>Thermotogati</taxon>
        <taxon>Synergistota</taxon>
        <taxon>Synergistia</taxon>
        <taxon>Synergistales</taxon>
        <taxon>Aminobacteriaceae</taxon>
        <taxon>Fretibacterium</taxon>
    </lineage>
</organism>
<reference evidence="6 7" key="2">
    <citation type="submission" date="2010-03" db="EMBL/GenBank/DDBJ databases">
        <authorList>
            <person name="Pajon A."/>
        </authorList>
    </citation>
    <scope>NUCLEOTIDE SEQUENCE [LARGE SCALE GENOMIC DNA]</scope>
    <source>
        <strain evidence="6 7">SGP1</strain>
    </source>
</reference>
<protein>
    <submittedName>
        <fullName evidence="6">Monosaccharide ABC transporter substrate-binding protein, CUT2 family (TC 3.A.1.2.-)</fullName>
    </submittedName>
</protein>
<reference evidence="7" key="1">
    <citation type="submission" date="2010-03" db="EMBL/GenBank/DDBJ databases">
        <title>The genome sequence of Synergistetes sp. SGP1.</title>
        <authorList>
            <consortium name="metaHIT consortium -- http://www.metahit.eu/"/>
            <person name="Pajon A."/>
            <person name="Turner K."/>
            <person name="Parkhill J."/>
            <person name="Wade W."/>
            <person name="Vartoukian S."/>
        </authorList>
    </citation>
    <scope>NUCLEOTIDE SEQUENCE [LARGE SCALE GENOMIC DNA]</scope>
    <source>
        <strain evidence="7">SGP1</strain>
    </source>
</reference>
<dbReference type="EMBL" id="FP929056">
    <property type="protein sequence ID" value="CBL27846.1"/>
    <property type="molecule type" value="Genomic_DNA"/>
</dbReference>